<protein>
    <recommendedName>
        <fullName evidence="3">ANR family transcriptional regulator</fullName>
    </recommendedName>
</protein>
<dbReference type="Proteomes" id="UP000280099">
    <property type="component" value="Unassembled WGS sequence"/>
</dbReference>
<evidence type="ECO:0000313" key="1">
    <source>
        <dbReference type="EMBL" id="RKR77149.1"/>
    </source>
</evidence>
<gene>
    <name evidence="1" type="ORF">DES31_0474</name>
</gene>
<dbReference type="NCBIfam" id="NF033650">
    <property type="entry name" value="ANR_neg_reg"/>
    <property type="match status" value="1"/>
</dbReference>
<reference evidence="1 2" key="1">
    <citation type="submission" date="2018-10" db="EMBL/GenBank/DDBJ databases">
        <title>Genomic Encyclopedia of Type Strains, Phase IV (KMG-IV): sequencing the most valuable type-strain genomes for metagenomic binning, comparative biology and taxonomic classification.</title>
        <authorList>
            <person name="Goeker M."/>
        </authorList>
    </citation>
    <scope>NUCLEOTIDE SEQUENCE [LARGE SCALE GENOMIC DNA]</scope>
    <source>
        <strain evidence="1 2">DSM 23800</strain>
    </source>
</reference>
<organism evidence="1 2">
    <name type="scientific">Otariodibacter oris</name>
    <dbReference type="NCBI Taxonomy" id="1032623"/>
    <lineage>
        <taxon>Bacteria</taxon>
        <taxon>Pseudomonadati</taxon>
        <taxon>Pseudomonadota</taxon>
        <taxon>Gammaproteobacteria</taxon>
        <taxon>Pasteurellales</taxon>
        <taxon>Pasteurellaceae</taxon>
        <taxon>Otariodibacter</taxon>
    </lineage>
</organism>
<evidence type="ECO:0008006" key="3">
    <source>
        <dbReference type="Google" id="ProtNLM"/>
    </source>
</evidence>
<accession>A0A420XIQ5</accession>
<sequence length="67" mass="7827">MKKPMVLSESARFKYATEGAAYAERKGDYKEASNKWNYASKLAPNEANKEWCVHRCDFCERLTIRSF</sequence>
<proteinExistence type="predicted"/>
<dbReference type="RefSeq" id="WP_229583622.1">
    <property type="nucleotide sequence ID" value="NZ_CP016604.1"/>
</dbReference>
<dbReference type="InterPro" id="IPR047666">
    <property type="entry name" value="ANR_neg_reg"/>
</dbReference>
<dbReference type="AlphaFoldDB" id="A0A420XIQ5"/>
<dbReference type="EMBL" id="RBJC01000004">
    <property type="protein sequence ID" value="RKR77149.1"/>
    <property type="molecule type" value="Genomic_DNA"/>
</dbReference>
<name>A0A420XIQ5_9PAST</name>
<keyword evidence="2" id="KW-1185">Reference proteome</keyword>
<evidence type="ECO:0000313" key="2">
    <source>
        <dbReference type="Proteomes" id="UP000280099"/>
    </source>
</evidence>
<comment type="caution">
    <text evidence="1">The sequence shown here is derived from an EMBL/GenBank/DDBJ whole genome shotgun (WGS) entry which is preliminary data.</text>
</comment>